<keyword evidence="3" id="KW-1185">Reference proteome</keyword>
<evidence type="ECO:0000256" key="1">
    <source>
        <dbReference type="SAM" id="MobiDB-lite"/>
    </source>
</evidence>
<evidence type="ECO:0000313" key="3">
    <source>
        <dbReference type="Proteomes" id="UP001501612"/>
    </source>
</evidence>
<comment type="caution">
    <text evidence="2">The sequence shown here is derived from an EMBL/GenBank/DDBJ whole genome shotgun (WGS) entry which is preliminary data.</text>
</comment>
<evidence type="ECO:0008006" key="4">
    <source>
        <dbReference type="Google" id="ProtNLM"/>
    </source>
</evidence>
<dbReference type="SUPFAM" id="SSF52540">
    <property type="entry name" value="P-loop containing nucleoside triphosphate hydrolases"/>
    <property type="match status" value="1"/>
</dbReference>
<organism evidence="2 3">
    <name type="scientific">Nocardioides lentus</name>
    <dbReference type="NCBI Taxonomy" id="338077"/>
    <lineage>
        <taxon>Bacteria</taxon>
        <taxon>Bacillati</taxon>
        <taxon>Actinomycetota</taxon>
        <taxon>Actinomycetes</taxon>
        <taxon>Propionibacteriales</taxon>
        <taxon>Nocardioidaceae</taxon>
        <taxon>Nocardioides</taxon>
    </lineage>
</organism>
<gene>
    <name evidence="2" type="ORF">GCM10009737_28690</name>
</gene>
<reference evidence="3" key="1">
    <citation type="journal article" date="2019" name="Int. J. Syst. Evol. Microbiol.">
        <title>The Global Catalogue of Microorganisms (GCM) 10K type strain sequencing project: providing services to taxonomists for standard genome sequencing and annotation.</title>
        <authorList>
            <consortium name="The Broad Institute Genomics Platform"/>
            <consortium name="The Broad Institute Genome Sequencing Center for Infectious Disease"/>
            <person name="Wu L."/>
            <person name="Ma J."/>
        </authorList>
    </citation>
    <scope>NUCLEOTIDE SEQUENCE [LARGE SCALE GENOMIC DNA]</scope>
    <source>
        <strain evidence="3">JCM 14046</strain>
    </source>
</reference>
<dbReference type="InterPro" id="IPR027417">
    <property type="entry name" value="P-loop_NTPase"/>
</dbReference>
<feature type="compositionally biased region" description="Basic residues" evidence="1">
    <location>
        <begin position="390"/>
        <end position="403"/>
    </location>
</feature>
<feature type="region of interest" description="Disordered" evidence="1">
    <location>
        <begin position="357"/>
        <end position="413"/>
    </location>
</feature>
<dbReference type="Proteomes" id="UP001501612">
    <property type="component" value="Unassembled WGS sequence"/>
</dbReference>
<sequence length="413" mass="45124">MTDSPASTSPGRPRELLLHVGASKTGTSALQAGLTASVDGLAAQGVGLPLPDRRANVRRLLRPLGWETARGFVHDVDPDGLERLTRRLRSAPGERLVVSCEDLCEADEPRVRALVRCVEDAGLRPTVVLSLRSLASVVPSEWQQFLKHRVTLDYPTFLARVRDHEGPEASHFWRRQDAPTILRRWADVIGADRVRVLVVSARGGDPDALYRAFGQLAGFDPAPIDWPAADVNPSWGYVEAEVYRRVGVALGNRLRDYEREYHPAVRGPLTKGVLPRGASARITLPPEHLDWVREEALRTRDAVRAAGYRVDGDLDALVPADDDARALPPLEEAAVAQAAITTLANLCTYSFRRRTRAERDAADAGPSGNAGPTRTPPPSQEPTPVPAPARLRRVAGAVRRRARAALPRPSRGR</sequence>
<feature type="compositionally biased region" description="Pro residues" evidence="1">
    <location>
        <begin position="374"/>
        <end position="387"/>
    </location>
</feature>
<proteinExistence type="predicted"/>
<dbReference type="EMBL" id="BAAAMY010000007">
    <property type="protein sequence ID" value="GAA1925220.1"/>
    <property type="molecule type" value="Genomic_DNA"/>
</dbReference>
<accession>A0ABP5AZP9</accession>
<evidence type="ECO:0000313" key="2">
    <source>
        <dbReference type="EMBL" id="GAA1925220.1"/>
    </source>
</evidence>
<protein>
    <recommendedName>
        <fullName evidence="4">Sulfotransferase family protein</fullName>
    </recommendedName>
</protein>
<feature type="compositionally biased region" description="Low complexity" evidence="1">
    <location>
        <begin position="404"/>
        <end position="413"/>
    </location>
</feature>
<dbReference type="RefSeq" id="WP_344008251.1">
    <property type="nucleotide sequence ID" value="NZ_BAAAMY010000007.1"/>
</dbReference>
<name>A0ABP5AZP9_9ACTN</name>